<comment type="subunit">
    <text evidence="5 7">Monomer.</text>
</comment>
<feature type="binding site" evidence="5">
    <location>
        <position position="124"/>
    </location>
    <ligand>
        <name>AMP</name>
        <dbReference type="ChEBI" id="CHEBI:456215"/>
    </ligand>
</feature>
<evidence type="ECO:0000256" key="7">
    <source>
        <dbReference type="RuleBase" id="RU003331"/>
    </source>
</evidence>
<dbReference type="GO" id="GO:0044209">
    <property type="term" value="P:AMP salvage"/>
    <property type="evidence" value="ECO:0007669"/>
    <property type="project" value="UniProtKB-UniRule"/>
</dbReference>
<feature type="binding site" evidence="5">
    <location>
        <position position="122"/>
    </location>
    <ligand>
        <name>ATP</name>
        <dbReference type="ChEBI" id="CHEBI:30616"/>
    </ligand>
</feature>
<dbReference type="EC" id="2.7.4.3" evidence="5 7"/>
<comment type="subcellular location">
    <subcellularLocation>
        <location evidence="5 7">Cytoplasm</location>
    </subcellularLocation>
</comment>
<evidence type="ECO:0000256" key="3">
    <source>
        <dbReference type="ARBA" id="ARBA00022741"/>
    </source>
</evidence>
<name>A0A857MIV4_9BACT</name>
<organism evidence="8 9">
    <name type="scientific">Candidatus Mycosynbacter amalyticus</name>
    <dbReference type="NCBI Taxonomy" id="2665156"/>
    <lineage>
        <taxon>Bacteria</taxon>
        <taxon>Candidatus Saccharimonadota</taxon>
        <taxon>Candidatus Saccharimonadota incertae sedis</taxon>
        <taxon>Candidatus Mycosynbacter</taxon>
    </lineage>
</organism>
<evidence type="ECO:0000256" key="4">
    <source>
        <dbReference type="ARBA" id="ARBA00022777"/>
    </source>
</evidence>
<dbReference type="Proteomes" id="UP001059824">
    <property type="component" value="Chromosome"/>
</dbReference>
<evidence type="ECO:0000256" key="2">
    <source>
        <dbReference type="ARBA" id="ARBA00022727"/>
    </source>
</evidence>
<dbReference type="UniPathway" id="UPA00588">
    <property type="reaction ID" value="UER00649"/>
</dbReference>
<dbReference type="SUPFAM" id="SSF52540">
    <property type="entry name" value="P-loop containing nucleoside triphosphate hydrolases"/>
    <property type="match status" value="1"/>
</dbReference>
<reference evidence="8" key="1">
    <citation type="journal article" date="2021" name="Nat. Microbiol.">
        <title>Cocultivation of an ultrasmall environmental parasitic bacterium with lytic ability against bacteria associated with wastewater foams.</title>
        <authorList>
            <person name="Batinovic S."/>
            <person name="Rose J.J.A."/>
            <person name="Ratcliffe J."/>
            <person name="Seviour R.J."/>
            <person name="Petrovski S."/>
        </authorList>
    </citation>
    <scope>NUCLEOTIDE SEQUENCE</scope>
    <source>
        <strain evidence="8">JR1</strain>
    </source>
</reference>
<accession>A0A857MIV4</accession>
<gene>
    <name evidence="5" type="primary">adk</name>
    <name evidence="8" type="ORF">GII36_01315</name>
</gene>
<evidence type="ECO:0000313" key="8">
    <source>
        <dbReference type="EMBL" id="QHN42486.1"/>
    </source>
</evidence>
<comment type="caution">
    <text evidence="5">Lacks conserved residue(s) required for the propagation of feature annotation.</text>
</comment>
<feature type="binding site" evidence="5">
    <location>
        <begin position="50"/>
        <end position="52"/>
    </location>
    <ligand>
        <name>AMP</name>
        <dbReference type="ChEBI" id="CHEBI:456215"/>
    </ligand>
</feature>
<sequence length="183" mass="20841">MILLFGPTGAGKSMQGQMLAVRQGWKWLSTGQMLRDSEDPEVIEVLKSGELVSDELTYEVFDAAIRDARDKKFPRVIVDGFPRTKEQAEWLADYMEHHKENIDLVVVLEVPEGEIMNRLEKRARMEDTPETIAKRMNIYRQKMYPVLGTFAEEGMKIVHLDGTGTAGEVHDRLYAEIESNGLV</sequence>
<dbReference type="EMBL" id="CP045921">
    <property type="protein sequence ID" value="QHN42486.1"/>
    <property type="molecule type" value="Genomic_DNA"/>
</dbReference>
<evidence type="ECO:0000313" key="9">
    <source>
        <dbReference type="Proteomes" id="UP001059824"/>
    </source>
</evidence>
<comment type="function">
    <text evidence="5">Catalyzes the reversible transfer of the terminal phosphate group between ATP and AMP. Plays an important role in cellular energy homeostasis and in adenine nucleotide metabolism.</text>
</comment>
<evidence type="ECO:0000256" key="5">
    <source>
        <dbReference type="HAMAP-Rule" id="MF_00235"/>
    </source>
</evidence>
<keyword evidence="5" id="KW-0963">Cytoplasm</keyword>
<feature type="binding site" evidence="5">
    <location>
        <position position="30"/>
    </location>
    <ligand>
        <name>AMP</name>
        <dbReference type="ChEBI" id="CHEBI:456215"/>
    </ligand>
</feature>
<keyword evidence="4 5" id="KW-0418">Kinase</keyword>
<dbReference type="PRINTS" id="PR00094">
    <property type="entry name" value="ADENYLTKNASE"/>
</dbReference>
<dbReference type="InterPro" id="IPR033690">
    <property type="entry name" value="Adenylat_kinase_CS"/>
</dbReference>
<feature type="binding site" evidence="5">
    <location>
        <position position="87"/>
    </location>
    <ligand>
        <name>AMP</name>
        <dbReference type="ChEBI" id="CHEBI:456215"/>
    </ligand>
</feature>
<dbReference type="Gene3D" id="3.40.50.300">
    <property type="entry name" value="P-loop containing nucleotide triphosphate hydrolases"/>
    <property type="match status" value="1"/>
</dbReference>
<comment type="pathway">
    <text evidence="5">Purine metabolism; AMP biosynthesis via salvage pathway; AMP from ADP: step 1/1.</text>
</comment>
<feature type="binding site" evidence="5">
    <location>
        <position position="164"/>
    </location>
    <ligand>
        <name>ATP</name>
        <dbReference type="ChEBI" id="CHEBI:30616"/>
    </ligand>
</feature>
<keyword evidence="1 5" id="KW-0808">Transferase</keyword>
<dbReference type="InterPro" id="IPR027417">
    <property type="entry name" value="P-loop_NTPase"/>
</dbReference>
<dbReference type="KEGG" id="mama:GII36_01315"/>
<dbReference type="GO" id="GO:0005524">
    <property type="term" value="F:ATP binding"/>
    <property type="evidence" value="ECO:0007669"/>
    <property type="project" value="UniProtKB-UniRule"/>
</dbReference>
<comment type="similarity">
    <text evidence="5 6">Belongs to the adenylate kinase family.</text>
</comment>
<dbReference type="Pfam" id="PF00406">
    <property type="entry name" value="ADK"/>
    <property type="match status" value="1"/>
</dbReference>
<feature type="binding site" evidence="5">
    <location>
        <begin position="80"/>
        <end position="83"/>
    </location>
    <ligand>
        <name>AMP</name>
        <dbReference type="ChEBI" id="CHEBI:456215"/>
    </ligand>
</feature>
<feature type="binding site" evidence="5">
    <location>
        <position position="35"/>
    </location>
    <ligand>
        <name>AMP</name>
        <dbReference type="ChEBI" id="CHEBI:456215"/>
    </ligand>
</feature>
<dbReference type="PANTHER" id="PTHR23359">
    <property type="entry name" value="NUCLEOTIDE KINASE"/>
    <property type="match status" value="1"/>
</dbReference>
<comment type="domain">
    <text evidence="5">Consists of three domains, a large central CORE domain and two small peripheral domains, NMPbind and LID, which undergo movements during catalysis. The LID domain closes over the site of phosphoryl transfer upon ATP binding. Assembling and dissambling the active center during each catalytic cycle provides an effective means to prevent ATP hydrolysis.</text>
</comment>
<protein>
    <recommendedName>
        <fullName evidence="5 7">Adenylate kinase</fullName>
        <shortName evidence="5">AK</shortName>
        <ecNumber evidence="5 7">2.7.4.3</ecNumber>
    </recommendedName>
    <alternativeName>
        <fullName evidence="5">ATP-AMP transphosphorylase</fullName>
    </alternativeName>
    <alternativeName>
        <fullName evidence="5">ATP:AMP phosphotransferase</fullName>
    </alternativeName>
    <alternativeName>
        <fullName evidence="5">Adenylate monophosphate kinase</fullName>
    </alternativeName>
</protein>
<dbReference type="GO" id="GO:0004017">
    <property type="term" value="F:AMP kinase activity"/>
    <property type="evidence" value="ECO:0007669"/>
    <property type="project" value="UniProtKB-UniRule"/>
</dbReference>
<dbReference type="CDD" id="cd01428">
    <property type="entry name" value="ADK"/>
    <property type="match status" value="1"/>
</dbReference>
<keyword evidence="5 7" id="KW-0067">ATP-binding</keyword>
<evidence type="ECO:0000256" key="6">
    <source>
        <dbReference type="RuleBase" id="RU003330"/>
    </source>
</evidence>
<proteinExistence type="inferred from homology"/>
<dbReference type="AlphaFoldDB" id="A0A857MIV4"/>
<dbReference type="RefSeq" id="WP_260763847.1">
    <property type="nucleotide sequence ID" value="NZ_CP045921.1"/>
</dbReference>
<dbReference type="HAMAP" id="MF_00235">
    <property type="entry name" value="Adenylate_kinase_Adk"/>
    <property type="match status" value="1"/>
</dbReference>
<dbReference type="GO" id="GO:0005737">
    <property type="term" value="C:cytoplasm"/>
    <property type="evidence" value="ECO:0007669"/>
    <property type="project" value="UniProtKB-SubCell"/>
</dbReference>
<keyword evidence="9" id="KW-1185">Reference proteome</keyword>
<evidence type="ECO:0000256" key="1">
    <source>
        <dbReference type="ARBA" id="ARBA00022679"/>
    </source>
</evidence>
<dbReference type="InterPro" id="IPR000850">
    <property type="entry name" value="Adenylat/UMP-CMP_kin"/>
</dbReference>
<dbReference type="PROSITE" id="PS00113">
    <property type="entry name" value="ADENYLATE_KINASE"/>
    <property type="match status" value="1"/>
</dbReference>
<feature type="binding site" evidence="5">
    <location>
        <position position="135"/>
    </location>
    <ligand>
        <name>AMP</name>
        <dbReference type="ChEBI" id="CHEBI:456215"/>
    </ligand>
</feature>
<comment type="catalytic activity">
    <reaction evidence="5 7">
        <text>AMP + ATP = 2 ADP</text>
        <dbReference type="Rhea" id="RHEA:12973"/>
        <dbReference type="ChEBI" id="CHEBI:30616"/>
        <dbReference type="ChEBI" id="CHEBI:456215"/>
        <dbReference type="ChEBI" id="CHEBI:456216"/>
        <dbReference type="EC" id="2.7.4.3"/>
    </reaction>
</comment>
<keyword evidence="3 5" id="KW-0547">Nucleotide-binding</keyword>
<keyword evidence="2 5" id="KW-0545">Nucleotide biosynthesis</keyword>